<keyword evidence="2" id="KW-1185">Reference proteome</keyword>
<organism evidence="1 2">
    <name type="scientific">Alosa alosa</name>
    <name type="common">allis shad</name>
    <dbReference type="NCBI Taxonomy" id="278164"/>
    <lineage>
        <taxon>Eukaryota</taxon>
        <taxon>Metazoa</taxon>
        <taxon>Chordata</taxon>
        <taxon>Craniata</taxon>
        <taxon>Vertebrata</taxon>
        <taxon>Euteleostomi</taxon>
        <taxon>Actinopterygii</taxon>
        <taxon>Neopterygii</taxon>
        <taxon>Teleostei</taxon>
        <taxon>Clupei</taxon>
        <taxon>Clupeiformes</taxon>
        <taxon>Clupeoidei</taxon>
        <taxon>Clupeidae</taxon>
        <taxon>Alosa</taxon>
    </lineage>
</organism>
<dbReference type="Proteomes" id="UP000823561">
    <property type="component" value="Chromosome 9"/>
</dbReference>
<proteinExistence type="predicted"/>
<sequence length="158" mass="18215">MWISICCGHRRRCLSYSWSNLIEPGYLKFLDCSKEDLPSMPYRRKLPVESLSQVENPWKGITLNRCIALAMIIVVVSSSVEQVQEALDTFLEEEDGLSMTDGTNQPGSLLWDTLAFWNWGLEDDTLKRRSIRKKIHKRDPTVRLLREKSVLEALDGDD</sequence>
<accession>A0AAV6GLY7</accession>
<name>A0AAV6GLY7_9TELE</name>
<gene>
    <name evidence="1" type="ORF">AALO_G00124910</name>
</gene>
<protein>
    <submittedName>
        <fullName evidence="1">Uncharacterized protein</fullName>
    </submittedName>
</protein>
<evidence type="ECO:0000313" key="1">
    <source>
        <dbReference type="EMBL" id="KAG5275819.1"/>
    </source>
</evidence>
<dbReference type="AlphaFoldDB" id="A0AAV6GLY7"/>
<dbReference type="InterPro" id="IPR026178">
    <property type="entry name" value="JSRP1"/>
</dbReference>
<dbReference type="EMBL" id="JADWDJ010000009">
    <property type="protein sequence ID" value="KAG5275819.1"/>
    <property type="molecule type" value="Genomic_DNA"/>
</dbReference>
<reference evidence="1" key="1">
    <citation type="submission" date="2020-10" db="EMBL/GenBank/DDBJ databases">
        <title>Chromosome-scale genome assembly of the Allis shad, Alosa alosa.</title>
        <authorList>
            <person name="Margot Z."/>
            <person name="Christophe K."/>
            <person name="Cabau C."/>
            <person name="Louis A."/>
            <person name="Berthelot C."/>
            <person name="Parey E."/>
            <person name="Roest Crollius H."/>
            <person name="Montfort J."/>
            <person name="Robinson-Rechavi M."/>
            <person name="Bucao C."/>
            <person name="Bouchez O."/>
            <person name="Gislard M."/>
            <person name="Lluch J."/>
            <person name="Milhes M."/>
            <person name="Lampietro C."/>
            <person name="Lopez Roques C."/>
            <person name="Donnadieu C."/>
            <person name="Braasch I."/>
            <person name="Desvignes T."/>
            <person name="Postlethwait J."/>
            <person name="Bobe J."/>
            <person name="Guiguen Y."/>
        </authorList>
    </citation>
    <scope>NUCLEOTIDE SEQUENCE</scope>
    <source>
        <strain evidence="1">M-15738</strain>
        <tissue evidence="1">Blood</tissue>
    </source>
</reference>
<dbReference type="Pfam" id="PF15312">
    <property type="entry name" value="JSRP"/>
    <property type="match status" value="1"/>
</dbReference>
<comment type="caution">
    <text evidence="1">The sequence shown here is derived from an EMBL/GenBank/DDBJ whole genome shotgun (WGS) entry which is preliminary data.</text>
</comment>
<evidence type="ECO:0000313" key="2">
    <source>
        <dbReference type="Proteomes" id="UP000823561"/>
    </source>
</evidence>